<dbReference type="Proteomes" id="UP000298021">
    <property type="component" value="Unassembled WGS sequence"/>
</dbReference>
<feature type="chain" id="PRO_5038711796" description="S-layer protein C-terminal domain-containing protein" evidence="1">
    <location>
        <begin position="22"/>
        <end position="744"/>
    </location>
</feature>
<sequence>MRKITTMALAGLMLSTTILGAATPVIAAKNADPIPVTDETGKQAKALTAVSELDDTDVDNTDTDTANGQRAFDDLKDGATLDVVPVFKEDAPTATKYQDLLQKAIGIVDKNKQEVPMTIKDHDKTTGFASVVSYTSNGETKTFNLKYNYYQPSLHTETGFENPLIFQADNMPDNFNNIITSGENLNNEHSNVVKDANKNKTDLNGHVGNNQTTITQKSDDIEKKGGTVTFTPEDITYKVKGEPFVRQVKVYDGPDWSKLNKTIQLDKNNKLDLNNYQVLSDDNGNKYRISIDSKTVDVTKAGQQKVDFVAHGIKDDGTDAIQTRTKSPNTPVEYTLSNQTLTVSDNTEQVNYNVLIVDKNTGKIVGSQAGQAANGSTQTVDPTKVPAGYTLTDAQKNFTVDDENPTKVITVAKTVPYEITFIDKNTNTKVGDVQTGNGEEGSDILLNAPEDYEFVNSADMMFKLSSDTPKKTIYVKSKKLDLQNFNYTIQYKDADTDKVVGKTTGKGNFGDFIKATAPKGYSITDLKYQGFVLTKDKDSYVSYVKKADTNYQVTYIDQANDQEVGTETGKAAQGAIVTLTAPKGYIFTTASDVTLKVDKNSGVVKIYVKKSDATETNLITTYPDSGYVAIYDENGKLNNDVVLSQNSDWVTDQTKTIDGVTYYRVATNQYVRASSVYKYQPFSGVVTTSKETAVYNSKGQLVIDRALDKNTPWYTDRTSEVKGEKMYRVATDEWVKASDVSINN</sequence>
<evidence type="ECO:0000313" key="4">
    <source>
        <dbReference type="Proteomes" id="UP000298021"/>
    </source>
</evidence>
<gene>
    <name evidence="3" type="ORF">EGT49_05295</name>
</gene>
<evidence type="ECO:0000256" key="1">
    <source>
        <dbReference type="SAM" id="SignalP"/>
    </source>
</evidence>
<dbReference type="RefSeq" id="WP_135372229.1">
    <property type="nucleotide sequence ID" value="NZ_RKLY01000010.1"/>
</dbReference>
<dbReference type="EMBL" id="RKLY01000010">
    <property type="protein sequence ID" value="TGD23676.1"/>
    <property type="molecule type" value="Genomic_DNA"/>
</dbReference>
<feature type="domain" description="S-layer protein C-terminal" evidence="2">
    <location>
        <begin position="690"/>
        <end position="738"/>
    </location>
</feature>
<dbReference type="Pfam" id="PF03217">
    <property type="entry name" value="SlpA"/>
    <property type="match status" value="2"/>
</dbReference>
<name>A0A4Z0JKS7_9LACO</name>
<feature type="domain" description="S-layer protein C-terminal" evidence="2">
    <location>
        <begin position="629"/>
        <end position="674"/>
    </location>
</feature>
<proteinExistence type="predicted"/>
<protein>
    <recommendedName>
        <fullName evidence="2">S-layer protein C-terminal domain-containing protein</fullName>
    </recommendedName>
</protein>
<dbReference type="InterPro" id="IPR024968">
    <property type="entry name" value="SlpA_C_lactobacillus"/>
</dbReference>
<dbReference type="OrthoDB" id="2255228at2"/>
<evidence type="ECO:0000313" key="3">
    <source>
        <dbReference type="EMBL" id="TGD23676.1"/>
    </source>
</evidence>
<evidence type="ECO:0000259" key="2">
    <source>
        <dbReference type="Pfam" id="PF03217"/>
    </source>
</evidence>
<dbReference type="AlphaFoldDB" id="A0A4Z0JKS7"/>
<keyword evidence="1" id="KW-0732">Signal</keyword>
<feature type="signal peptide" evidence="1">
    <location>
        <begin position="1"/>
        <end position="21"/>
    </location>
</feature>
<keyword evidence="4" id="KW-1185">Reference proteome</keyword>
<reference evidence="3 4" key="1">
    <citation type="submission" date="2018-10" db="EMBL/GenBank/DDBJ databases">
        <title>Lactobacillus sp. R7 and Lactobacillus sp. R19 isolated from fermented mustard green product of Taiwan.</title>
        <authorList>
            <person name="Lin S.-T."/>
        </authorList>
    </citation>
    <scope>NUCLEOTIDE SEQUENCE [LARGE SCALE GENOMIC DNA]</scope>
    <source>
        <strain evidence="3 4">BCRC 81127</strain>
    </source>
</reference>
<organism evidence="3 4">
    <name type="scientific">Companilactobacillus suantsaicola</name>
    <dbReference type="NCBI Taxonomy" id="2487723"/>
    <lineage>
        <taxon>Bacteria</taxon>
        <taxon>Bacillati</taxon>
        <taxon>Bacillota</taxon>
        <taxon>Bacilli</taxon>
        <taxon>Lactobacillales</taxon>
        <taxon>Lactobacillaceae</taxon>
        <taxon>Companilactobacillus</taxon>
    </lineage>
</organism>
<comment type="caution">
    <text evidence="3">The sequence shown here is derived from an EMBL/GenBank/DDBJ whole genome shotgun (WGS) entry which is preliminary data.</text>
</comment>
<accession>A0A4Z0JKS7</accession>